<evidence type="ECO:0000313" key="2">
    <source>
        <dbReference type="Proteomes" id="UP001165367"/>
    </source>
</evidence>
<gene>
    <name evidence="1" type="ORF">LZZ85_05585</name>
</gene>
<comment type="caution">
    <text evidence="1">The sequence shown here is derived from an EMBL/GenBank/DDBJ whole genome shotgun (WGS) entry which is preliminary data.</text>
</comment>
<name>A0ABS9KN62_9BACT</name>
<protein>
    <submittedName>
        <fullName evidence="1">Uncharacterized protein</fullName>
    </submittedName>
</protein>
<sequence>MRMSPTNIGFAKAVHSQVRYCIRIKKPKAADHPAALHYRSSIFWEFILKRFFIVHSPLLIDPESVANARFAAKANTSAKYYKPDIIFHKFKEQEKRKKNQQ</sequence>
<accession>A0ABS9KN62</accession>
<proteinExistence type="predicted"/>
<dbReference type="RefSeq" id="WP_237869427.1">
    <property type="nucleotide sequence ID" value="NZ_JAKLTR010000003.1"/>
</dbReference>
<reference evidence="1" key="1">
    <citation type="submission" date="2022-01" db="EMBL/GenBank/DDBJ databases">
        <authorList>
            <person name="Jo J.-H."/>
            <person name="Im W.-T."/>
        </authorList>
    </citation>
    <scope>NUCLEOTIDE SEQUENCE</scope>
    <source>
        <strain evidence="1">NA20</strain>
    </source>
</reference>
<organism evidence="1 2">
    <name type="scientific">Terrimonas ginsenosidimutans</name>
    <dbReference type="NCBI Taxonomy" id="2908004"/>
    <lineage>
        <taxon>Bacteria</taxon>
        <taxon>Pseudomonadati</taxon>
        <taxon>Bacteroidota</taxon>
        <taxon>Chitinophagia</taxon>
        <taxon>Chitinophagales</taxon>
        <taxon>Chitinophagaceae</taxon>
        <taxon>Terrimonas</taxon>
    </lineage>
</organism>
<evidence type="ECO:0000313" key="1">
    <source>
        <dbReference type="EMBL" id="MCG2613739.1"/>
    </source>
</evidence>
<dbReference type="Proteomes" id="UP001165367">
    <property type="component" value="Unassembled WGS sequence"/>
</dbReference>
<dbReference type="EMBL" id="JAKLTR010000003">
    <property type="protein sequence ID" value="MCG2613739.1"/>
    <property type="molecule type" value="Genomic_DNA"/>
</dbReference>
<keyword evidence="2" id="KW-1185">Reference proteome</keyword>